<organism evidence="2">
    <name type="scientific">Vigna angularis var. angularis</name>
    <dbReference type="NCBI Taxonomy" id="157739"/>
    <lineage>
        <taxon>Eukaryota</taxon>
        <taxon>Viridiplantae</taxon>
        <taxon>Streptophyta</taxon>
        <taxon>Embryophyta</taxon>
        <taxon>Tracheophyta</taxon>
        <taxon>Spermatophyta</taxon>
        <taxon>Magnoliopsida</taxon>
        <taxon>eudicotyledons</taxon>
        <taxon>Gunneridae</taxon>
        <taxon>Pentapetalae</taxon>
        <taxon>rosids</taxon>
        <taxon>fabids</taxon>
        <taxon>Fabales</taxon>
        <taxon>Fabaceae</taxon>
        <taxon>Papilionoideae</taxon>
        <taxon>50 kb inversion clade</taxon>
        <taxon>NPAAA clade</taxon>
        <taxon>indigoferoid/millettioid clade</taxon>
        <taxon>Phaseoleae</taxon>
        <taxon>Vigna</taxon>
    </lineage>
</organism>
<protein>
    <submittedName>
        <fullName evidence="2">Uncharacterized protein</fullName>
    </submittedName>
</protein>
<reference evidence="2" key="1">
    <citation type="journal article" date="2015" name="Sci. Rep.">
        <title>The power of single molecule real-time sequencing technology in the de novo assembly of a eukaryotic genome.</title>
        <authorList>
            <person name="Sakai H."/>
            <person name="Naito K."/>
            <person name="Ogiso-Tanaka E."/>
            <person name="Takahashi Y."/>
            <person name="Iseki K."/>
            <person name="Muto C."/>
            <person name="Satou K."/>
            <person name="Teruya K."/>
            <person name="Shiroma A."/>
            <person name="Shimoji M."/>
            <person name="Hirano T."/>
            <person name="Itoh T."/>
            <person name="Kaga A."/>
            <person name="Tomooka N."/>
        </authorList>
    </citation>
    <scope>NUCLEOTIDE SEQUENCE</scope>
</reference>
<name>A0A0S3TDK0_PHAAN</name>
<gene>
    <name evidence="2" type="primary">Vigan.UMG018200</name>
    <name evidence="2" type="ORF">VIGAN_UM018200</name>
</gene>
<evidence type="ECO:0000313" key="2">
    <source>
        <dbReference type="EMBL" id="BAU03140.1"/>
    </source>
</evidence>
<feature type="region of interest" description="Disordered" evidence="1">
    <location>
        <begin position="1"/>
        <end position="30"/>
    </location>
</feature>
<dbReference type="AlphaFoldDB" id="A0A0S3TDK0"/>
<proteinExistence type="predicted"/>
<evidence type="ECO:0000256" key="1">
    <source>
        <dbReference type="SAM" id="MobiDB-lite"/>
    </source>
</evidence>
<dbReference type="EMBL" id="AP015092">
    <property type="protein sequence ID" value="BAU03140.1"/>
    <property type="molecule type" value="Genomic_DNA"/>
</dbReference>
<accession>A0A0S3TDK0</accession>
<sequence length="118" mass="12827">MERCRKQSGPTSSLHTATEMEGYEEDKNTLLGSKGGCWEGGVLRWKKGSCSRCHGAWSWDCSSCNREGENAPGWSKPMKVPLSGKLPLSGKCVSSVLPLSGHFAPQRSSRELLSAAQR</sequence>